<dbReference type="AlphaFoldDB" id="A0A6A4L8Y9"/>
<dbReference type="FunFam" id="3.30.40.10:FF:000127">
    <property type="entry name" value="E3 ubiquitin-protein ligase RNF181"/>
    <property type="match status" value="1"/>
</dbReference>
<keyword evidence="6" id="KW-0833">Ubl conjugation pathway</keyword>
<keyword evidence="9" id="KW-0812">Transmembrane</keyword>
<evidence type="ECO:0000256" key="1">
    <source>
        <dbReference type="ARBA" id="ARBA00000900"/>
    </source>
</evidence>
<dbReference type="GO" id="GO:0008270">
    <property type="term" value="F:zinc ion binding"/>
    <property type="evidence" value="ECO:0007669"/>
    <property type="project" value="UniProtKB-KW"/>
</dbReference>
<dbReference type="OrthoDB" id="8062037at2759"/>
<dbReference type="EC" id="2.3.2.27" evidence="2"/>
<dbReference type="InterPro" id="IPR013083">
    <property type="entry name" value="Znf_RING/FYVE/PHD"/>
</dbReference>
<dbReference type="SMART" id="SM00184">
    <property type="entry name" value="RING"/>
    <property type="match status" value="1"/>
</dbReference>
<dbReference type="SUPFAM" id="SSF57850">
    <property type="entry name" value="RING/U-box"/>
    <property type="match status" value="1"/>
</dbReference>
<dbReference type="Gene3D" id="3.30.40.10">
    <property type="entry name" value="Zinc/RING finger domain, C3HC4 (zinc finger)"/>
    <property type="match status" value="1"/>
</dbReference>
<keyword evidence="4" id="KW-0479">Metal-binding</keyword>
<dbReference type="PROSITE" id="PS50089">
    <property type="entry name" value="ZF_RING_2"/>
    <property type="match status" value="1"/>
</dbReference>
<evidence type="ECO:0000256" key="4">
    <source>
        <dbReference type="ARBA" id="ARBA00022723"/>
    </source>
</evidence>
<keyword evidence="3" id="KW-0808">Transferase</keyword>
<evidence type="ECO:0000256" key="7">
    <source>
        <dbReference type="ARBA" id="ARBA00022833"/>
    </source>
</evidence>
<evidence type="ECO:0000313" key="12">
    <source>
        <dbReference type="Proteomes" id="UP000428333"/>
    </source>
</evidence>
<proteinExistence type="predicted"/>
<dbReference type="GO" id="GO:0005737">
    <property type="term" value="C:cytoplasm"/>
    <property type="evidence" value="ECO:0007669"/>
    <property type="project" value="TreeGrafter"/>
</dbReference>
<dbReference type="EMBL" id="QEFC01002154">
    <property type="protein sequence ID" value="KAE9453952.1"/>
    <property type="molecule type" value="Genomic_DNA"/>
</dbReference>
<evidence type="ECO:0000256" key="2">
    <source>
        <dbReference type="ARBA" id="ARBA00012483"/>
    </source>
</evidence>
<organism evidence="11 12">
    <name type="scientific">Rhododendron williamsianum</name>
    <dbReference type="NCBI Taxonomy" id="262921"/>
    <lineage>
        <taxon>Eukaryota</taxon>
        <taxon>Viridiplantae</taxon>
        <taxon>Streptophyta</taxon>
        <taxon>Embryophyta</taxon>
        <taxon>Tracheophyta</taxon>
        <taxon>Spermatophyta</taxon>
        <taxon>Magnoliopsida</taxon>
        <taxon>eudicotyledons</taxon>
        <taxon>Gunneridae</taxon>
        <taxon>Pentapetalae</taxon>
        <taxon>asterids</taxon>
        <taxon>Ericales</taxon>
        <taxon>Ericaceae</taxon>
        <taxon>Ericoideae</taxon>
        <taxon>Rhodoreae</taxon>
        <taxon>Rhododendron</taxon>
    </lineage>
</organism>
<feature type="non-terminal residue" evidence="11">
    <location>
        <position position="1"/>
    </location>
</feature>
<dbReference type="Proteomes" id="UP000428333">
    <property type="component" value="Linkage Group LG08"/>
</dbReference>
<accession>A0A6A4L8Y9</accession>
<evidence type="ECO:0000313" key="11">
    <source>
        <dbReference type="EMBL" id="KAE9453952.1"/>
    </source>
</evidence>
<keyword evidence="12" id="KW-1185">Reference proteome</keyword>
<evidence type="ECO:0000256" key="9">
    <source>
        <dbReference type="SAM" id="Phobius"/>
    </source>
</evidence>
<dbReference type="PANTHER" id="PTHR15710:SF4">
    <property type="entry name" value="E3 UBIQUITIN-PROTEIN LIGASE AIP2"/>
    <property type="match status" value="1"/>
</dbReference>
<evidence type="ECO:0000259" key="10">
    <source>
        <dbReference type="PROSITE" id="PS50089"/>
    </source>
</evidence>
<gene>
    <name evidence="11" type="ORF">C3L33_14162</name>
</gene>
<keyword evidence="5 8" id="KW-0863">Zinc-finger</keyword>
<dbReference type="InterPro" id="IPR001841">
    <property type="entry name" value="Znf_RING"/>
</dbReference>
<dbReference type="GO" id="GO:0016567">
    <property type="term" value="P:protein ubiquitination"/>
    <property type="evidence" value="ECO:0007669"/>
    <property type="project" value="UniProtKB-ARBA"/>
</dbReference>
<dbReference type="Pfam" id="PF13639">
    <property type="entry name" value="zf-RING_2"/>
    <property type="match status" value="1"/>
</dbReference>
<reference evidence="11 12" key="1">
    <citation type="journal article" date="2019" name="Genome Biol. Evol.">
        <title>The Rhododendron genome and chromosomal organization provide insight into shared whole-genome duplications across the heath family (Ericaceae).</title>
        <authorList>
            <person name="Soza V.L."/>
            <person name="Lindsley D."/>
            <person name="Waalkes A."/>
            <person name="Ramage E."/>
            <person name="Patwardhan R.P."/>
            <person name="Burton J.N."/>
            <person name="Adey A."/>
            <person name="Kumar A."/>
            <person name="Qiu R."/>
            <person name="Shendure J."/>
            <person name="Hall B."/>
        </authorList>
    </citation>
    <scope>NUCLEOTIDE SEQUENCE [LARGE SCALE GENOMIC DNA]</scope>
    <source>
        <strain evidence="11">RSF 1966-606</strain>
    </source>
</reference>
<evidence type="ECO:0000256" key="5">
    <source>
        <dbReference type="ARBA" id="ARBA00022771"/>
    </source>
</evidence>
<dbReference type="PANTHER" id="PTHR15710">
    <property type="entry name" value="E3 UBIQUITIN-PROTEIN LIGASE PRAJA"/>
    <property type="match status" value="1"/>
</dbReference>
<keyword evidence="9" id="KW-1133">Transmembrane helix</keyword>
<sequence length="434" mass="48994">MLASHQSSWVYRYNKVIESSLQDGIGCILLGFSGLIIIPYLTRVDSDLLRVRYKSKMHGSHGSDDEMVNLNKQSAYHVYESQVALPVESFNFYEISVTDFRDHKSLYWVLELYNLVKPMSKGNGMASEEEILKQKLEDLQKKLGKKQMFEEAVASLKSLLRETYPSASPSLRKLFYSIVCRVATILKTRYTAPGFWNAGLGLFIETESLVSESSEREHLRSCIAEAHQQLEHNQSEGAIASNSSRGFLFEGHLTVDPEPPQPQWLVQSNLLTSIAASLGTSESSFEGLVENNTTQDAAADLFQELLNRIEDIPAFFETSVNPRAPPASKEVIAKLPVITITEEILAKLGPDADCSICKENLIVNDKMQELPCKHKFHPPCLKPWMDEHNSCPICRHELLTDDHKYESWKEREKEAAEERKGAANALRGGEYMYV</sequence>
<protein>
    <recommendedName>
        <fullName evidence="2">RING-type E3 ubiquitin transferase</fullName>
        <ecNumber evidence="2">2.3.2.27</ecNumber>
    </recommendedName>
</protein>
<keyword evidence="7" id="KW-0862">Zinc</keyword>
<comment type="caution">
    <text evidence="11">The sequence shown here is derived from an EMBL/GenBank/DDBJ whole genome shotgun (WGS) entry which is preliminary data.</text>
</comment>
<name>A0A6A4L8Y9_9ERIC</name>
<evidence type="ECO:0000256" key="8">
    <source>
        <dbReference type="PROSITE-ProRule" id="PRU00175"/>
    </source>
</evidence>
<feature type="transmembrane region" description="Helical" evidence="9">
    <location>
        <begin position="21"/>
        <end position="41"/>
    </location>
</feature>
<keyword evidence="9" id="KW-0472">Membrane</keyword>
<evidence type="ECO:0000256" key="6">
    <source>
        <dbReference type="ARBA" id="ARBA00022786"/>
    </source>
</evidence>
<feature type="domain" description="RING-type" evidence="10">
    <location>
        <begin position="354"/>
        <end position="395"/>
    </location>
</feature>
<evidence type="ECO:0000256" key="3">
    <source>
        <dbReference type="ARBA" id="ARBA00022679"/>
    </source>
</evidence>
<comment type="catalytic activity">
    <reaction evidence="1">
        <text>S-ubiquitinyl-[E2 ubiquitin-conjugating enzyme]-L-cysteine + [acceptor protein]-L-lysine = [E2 ubiquitin-conjugating enzyme]-L-cysteine + N(6)-ubiquitinyl-[acceptor protein]-L-lysine.</text>
        <dbReference type="EC" id="2.3.2.27"/>
    </reaction>
</comment>
<dbReference type="GO" id="GO:0061630">
    <property type="term" value="F:ubiquitin protein ligase activity"/>
    <property type="evidence" value="ECO:0007669"/>
    <property type="project" value="UniProtKB-EC"/>
</dbReference>
<dbReference type="CDD" id="cd16667">
    <property type="entry name" value="RING-H2_RNF126-like"/>
    <property type="match status" value="1"/>
</dbReference>